<dbReference type="EMBL" id="CM042010">
    <property type="protein sequence ID" value="KAI3782100.1"/>
    <property type="molecule type" value="Genomic_DNA"/>
</dbReference>
<protein>
    <submittedName>
        <fullName evidence="1">Uncharacterized protein</fullName>
    </submittedName>
</protein>
<comment type="caution">
    <text evidence="1">The sequence shown here is derived from an EMBL/GenBank/DDBJ whole genome shotgun (WGS) entry which is preliminary data.</text>
</comment>
<dbReference type="Proteomes" id="UP001055811">
    <property type="component" value="Linkage Group LG02"/>
</dbReference>
<proteinExistence type="predicted"/>
<keyword evidence="2" id="KW-1185">Reference proteome</keyword>
<organism evidence="1 2">
    <name type="scientific">Cichorium intybus</name>
    <name type="common">Chicory</name>
    <dbReference type="NCBI Taxonomy" id="13427"/>
    <lineage>
        <taxon>Eukaryota</taxon>
        <taxon>Viridiplantae</taxon>
        <taxon>Streptophyta</taxon>
        <taxon>Embryophyta</taxon>
        <taxon>Tracheophyta</taxon>
        <taxon>Spermatophyta</taxon>
        <taxon>Magnoliopsida</taxon>
        <taxon>eudicotyledons</taxon>
        <taxon>Gunneridae</taxon>
        <taxon>Pentapetalae</taxon>
        <taxon>asterids</taxon>
        <taxon>campanulids</taxon>
        <taxon>Asterales</taxon>
        <taxon>Asteraceae</taxon>
        <taxon>Cichorioideae</taxon>
        <taxon>Cichorieae</taxon>
        <taxon>Cichoriinae</taxon>
        <taxon>Cichorium</taxon>
    </lineage>
</organism>
<accession>A0ACB9GF84</accession>
<reference evidence="1 2" key="2">
    <citation type="journal article" date="2022" name="Mol. Ecol. Resour.">
        <title>The genomes of chicory, endive, great burdock and yacon provide insights into Asteraceae paleo-polyploidization history and plant inulin production.</title>
        <authorList>
            <person name="Fan W."/>
            <person name="Wang S."/>
            <person name="Wang H."/>
            <person name="Wang A."/>
            <person name="Jiang F."/>
            <person name="Liu H."/>
            <person name="Zhao H."/>
            <person name="Xu D."/>
            <person name="Zhang Y."/>
        </authorList>
    </citation>
    <scope>NUCLEOTIDE SEQUENCE [LARGE SCALE GENOMIC DNA]</scope>
    <source>
        <strain evidence="2">cv. Punajuju</strain>
        <tissue evidence="1">Leaves</tissue>
    </source>
</reference>
<evidence type="ECO:0000313" key="2">
    <source>
        <dbReference type="Proteomes" id="UP001055811"/>
    </source>
</evidence>
<reference evidence="2" key="1">
    <citation type="journal article" date="2022" name="Mol. Ecol. Resour.">
        <title>The genomes of chicory, endive, great burdock and yacon provide insights into Asteraceae palaeo-polyploidization history and plant inulin production.</title>
        <authorList>
            <person name="Fan W."/>
            <person name="Wang S."/>
            <person name="Wang H."/>
            <person name="Wang A."/>
            <person name="Jiang F."/>
            <person name="Liu H."/>
            <person name="Zhao H."/>
            <person name="Xu D."/>
            <person name="Zhang Y."/>
        </authorList>
    </citation>
    <scope>NUCLEOTIDE SEQUENCE [LARGE SCALE GENOMIC DNA]</scope>
    <source>
        <strain evidence="2">cv. Punajuju</strain>
    </source>
</reference>
<sequence>MKNFVYILSFDTLCFVKLMIGKLGFVCEFLYGSLRVNFSELEKTNLHCAFTVQVLFTSIDDKPKHMSSCAERMNEDENLEMDDGELAFFSTSTMEKSVEGSCEDKHGGKDDSKTSKKRSVYNLRSKDPKTEGSMAPPTYNLRNKVQKTEAKNASNVTQKRKPPKKNSSKDSSVAIQRRVIPETELQKTHPKISTFPIIDIGATKPLTTSMAANDKNQPSSSQIEPFFHDPIYHIRWEGYELESGPCGKICVLCNKDLSSAIESDDDDDEESEYNEDSLYGDDDDIDYAYFDERAPPLLPIVDILPCGHAFHTECLQNGEHDEESGDPKCVLCSRMA</sequence>
<name>A0ACB9GF84_CICIN</name>
<gene>
    <name evidence="1" type="ORF">L2E82_12133</name>
</gene>
<evidence type="ECO:0000313" key="1">
    <source>
        <dbReference type="EMBL" id="KAI3782100.1"/>
    </source>
</evidence>